<dbReference type="InterPro" id="IPR020825">
    <property type="entry name" value="Phe-tRNA_synthase-like_B3/B4"/>
</dbReference>
<reference evidence="20 21" key="1">
    <citation type="submission" date="2017-08" db="EMBL/GenBank/DDBJ databases">
        <title>Complete Genome Sequence of Mesoplasma chauliocola.</title>
        <authorList>
            <person name="Knight T.F.Jr."/>
            <person name="Citino T."/>
        </authorList>
    </citation>
    <scope>NUCLEOTIDE SEQUENCE [LARGE SCALE GENOMIC DNA]</scope>
    <source>
        <strain evidence="20 21">CHPA-2</strain>
    </source>
</reference>
<dbReference type="PROSITE" id="PS51483">
    <property type="entry name" value="B5"/>
    <property type="match status" value="1"/>
</dbReference>
<dbReference type="KEGG" id="mchc:CK556_02250"/>
<feature type="domain" description="B5" evidence="19">
    <location>
        <begin position="401"/>
        <end position="476"/>
    </location>
</feature>
<protein>
    <recommendedName>
        <fullName evidence="15">Phenylalanine--tRNA ligase beta subunit</fullName>
        <ecNumber evidence="15">6.1.1.20</ecNumber>
    </recommendedName>
    <alternativeName>
        <fullName evidence="15">Phenylalanyl-tRNA synthetase beta subunit</fullName>
        <shortName evidence="15">PheRS</shortName>
    </alternativeName>
</protein>
<dbReference type="InterPro" id="IPR009061">
    <property type="entry name" value="DNA-bd_dom_put_sf"/>
</dbReference>
<dbReference type="Gene3D" id="3.30.930.10">
    <property type="entry name" value="Bira Bifunctional Protein, Domain 2"/>
    <property type="match status" value="1"/>
</dbReference>
<evidence type="ECO:0000259" key="18">
    <source>
        <dbReference type="PROSITE" id="PS51447"/>
    </source>
</evidence>
<accession>A0A249SNG7</accession>
<dbReference type="SUPFAM" id="SSF50249">
    <property type="entry name" value="Nucleic acid-binding proteins"/>
    <property type="match status" value="1"/>
</dbReference>
<proteinExistence type="inferred from homology"/>
<dbReference type="HAMAP" id="MF_00283">
    <property type="entry name" value="Phe_tRNA_synth_beta1"/>
    <property type="match status" value="1"/>
</dbReference>
<gene>
    <name evidence="15 20" type="primary">pheT</name>
    <name evidence="20" type="ORF">CK556_02250</name>
</gene>
<evidence type="ECO:0000256" key="16">
    <source>
        <dbReference type="PROSITE-ProRule" id="PRU00209"/>
    </source>
</evidence>
<dbReference type="InterPro" id="IPR045060">
    <property type="entry name" value="Phe-tRNA-ligase_IIc_bsu"/>
</dbReference>
<dbReference type="PANTHER" id="PTHR10947:SF0">
    <property type="entry name" value="PHENYLALANINE--TRNA LIGASE BETA SUBUNIT"/>
    <property type="match status" value="1"/>
</dbReference>
<feature type="binding site" evidence="15">
    <location>
        <position position="464"/>
    </location>
    <ligand>
        <name>Mg(2+)</name>
        <dbReference type="ChEBI" id="CHEBI:18420"/>
        <note>shared with alpha subunit</note>
    </ligand>
</feature>
<comment type="cofactor">
    <cofactor evidence="15">
        <name>Mg(2+)</name>
        <dbReference type="ChEBI" id="CHEBI:18420"/>
    </cofactor>
    <text evidence="15">Binds 2 magnesium ions per tetramer.</text>
</comment>
<dbReference type="InterPro" id="IPR005146">
    <property type="entry name" value="B3/B4_tRNA-bd"/>
</dbReference>
<dbReference type="PANTHER" id="PTHR10947">
    <property type="entry name" value="PHENYLALANYL-TRNA SYNTHETASE BETA CHAIN AND LEUCINE-RICH REPEAT-CONTAINING PROTEIN 47"/>
    <property type="match status" value="1"/>
</dbReference>
<dbReference type="Pfam" id="PF17759">
    <property type="entry name" value="tRNA_synthFbeta"/>
    <property type="match status" value="1"/>
</dbReference>
<evidence type="ECO:0000256" key="10">
    <source>
        <dbReference type="ARBA" id="ARBA00022842"/>
    </source>
</evidence>
<dbReference type="Gene3D" id="3.30.56.10">
    <property type="match status" value="2"/>
</dbReference>
<keyword evidence="9 15" id="KW-0067">ATP-binding</keyword>
<evidence type="ECO:0000256" key="9">
    <source>
        <dbReference type="ARBA" id="ARBA00022840"/>
    </source>
</evidence>
<keyword evidence="6 15" id="KW-0436">Ligase</keyword>
<keyword evidence="13 15" id="KW-0030">Aminoacyl-tRNA synthetase</keyword>
<dbReference type="InterPro" id="IPR041616">
    <property type="entry name" value="PheRS_beta_core"/>
</dbReference>
<dbReference type="InterPro" id="IPR004532">
    <property type="entry name" value="Phe-tRNA-ligase_IIc_bsu_bact"/>
</dbReference>
<dbReference type="NCBIfam" id="TIGR00472">
    <property type="entry name" value="pheT_bact"/>
    <property type="match status" value="1"/>
</dbReference>
<dbReference type="SMART" id="SM00873">
    <property type="entry name" value="B3_4"/>
    <property type="match status" value="1"/>
</dbReference>
<evidence type="ECO:0000313" key="20">
    <source>
        <dbReference type="EMBL" id="ASZ09170.1"/>
    </source>
</evidence>
<keyword evidence="8 15" id="KW-0547">Nucleotide-binding</keyword>
<dbReference type="EC" id="6.1.1.20" evidence="15"/>
<dbReference type="InterPro" id="IPR002547">
    <property type="entry name" value="tRNA-bd_dom"/>
</dbReference>
<keyword evidence="5 16" id="KW-0820">tRNA-binding</keyword>
<evidence type="ECO:0000256" key="8">
    <source>
        <dbReference type="ARBA" id="ARBA00022741"/>
    </source>
</evidence>
<keyword evidence="4 15" id="KW-0963">Cytoplasm</keyword>
<feature type="binding site" evidence="15">
    <location>
        <position position="463"/>
    </location>
    <ligand>
        <name>Mg(2+)</name>
        <dbReference type="ChEBI" id="CHEBI:18420"/>
        <note>shared with alpha subunit</note>
    </ligand>
</feature>
<feature type="binding site" evidence="15">
    <location>
        <position position="454"/>
    </location>
    <ligand>
        <name>Mg(2+)</name>
        <dbReference type="ChEBI" id="CHEBI:18420"/>
        <note>shared with alpha subunit</note>
    </ligand>
</feature>
<evidence type="ECO:0000259" key="19">
    <source>
        <dbReference type="PROSITE" id="PS51483"/>
    </source>
</evidence>
<dbReference type="AlphaFoldDB" id="A0A249SNG7"/>
<evidence type="ECO:0000313" key="21">
    <source>
        <dbReference type="Proteomes" id="UP000232229"/>
    </source>
</evidence>
<evidence type="ECO:0000256" key="1">
    <source>
        <dbReference type="ARBA" id="ARBA00004496"/>
    </source>
</evidence>
<dbReference type="SUPFAM" id="SSF56037">
    <property type="entry name" value="PheT/TilS domain"/>
    <property type="match status" value="1"/>
</dbReference>
<evidence type="ECO:0000256" key="13">
    <source>
        <dbReference type="ARBA" id="ARBA00023146"/>
    </source>
</evidence>
<dbReference type="SUPFAM" id="SSF54991">
    <property type="entry name" value="Anticodon-binding domain of PheRS"/>
    <property type="match status" value="1"/>
</dbReference>
<evidence type="ECO:0000256" key="14">
    <source>
        <dbReference type="ARBA" id="ARBA00049255"/>
    </source>
</evidence>
<dbReference type="SUPFAM" id="SSF55681">
    <property type="entry name" value="Class II aaRS and biotin synthetases"/>
    <property type="match status" value="1"/>
</dbReference>
<keyword evidence="7 15" id="KW-0479">Metal-binding</keyword>
<dbReference type="Pfam" id="PF03483">
    <property type="entry name" value="B3_4"/>
    <property type="match status" value="1"/>
</dbReference>
<dbReference type="SMART" id="SM00896">
    <property type="entry name" value="FDX-ACB"/>
    <property type="match status" value="1"/>
</dbReference>
<dbReference type="Gene3D" id="3.30.70.380">
    <property type="entry name" value="Ferrodoxin-fold anticodon-binding domain"/>
    <property type="match status" value="1"/>
</dbReference>
<evidence type="ECO:0000256" key="6">
    <source>
        <dbReference type="ARBA" id="ARBA00022598"/>
    </source>
</evidence>
<dbReference type="Gene3D" id="3.50.40.10">
    <property type="entry name" value="Phenylalanyl-trna Synthetase, Chain B, domain 3"/>
    <property type="match status" value="1"/>
</dbReference>
<dbReference type="Proteomes" id="UP000232229">
    <property type="component" value="Chromosome"/>
</dbReference>
<evidence type="ECO:0000256" key="5">
    <source>
        <dbReference type="ARBA" id="ARBA00022555"/>
    </source>
</evidence>
<evidence type="ECO:0000256" key="15">
    <source>
        <dbReference type="HAMAP-Rule" id="MF_00283"/>
    </source>
</evidence>
<dbReference type="InterPro" id="IPR033714">
    <property type="entry name" value="tRNA_bind_bactPheRS"/>
</dbReference>
<evidence type="ECO:0000259" key="17">
    <source>
        <dbReference type="PROSITE" id="PS50886"/>
    </source>
</evidence>
<keyword evidence="12 15" id="KW-0648">Protein biosynthesis</keyword>
<dbReference type="SMART" id="SM00874">
    <property type="entry name" value="B5"/>
    <property type="match status" value="1"/>
</dbReference>
<keyword evidence="21" id="KW-1185">Reference proteome</keyword>
<dbReference type="InterPro" id="IPR036690">
    <property type="entry name" value="Fdx_antiC-bd_sf"/>
</dbReference>
<comment type="subunit">
    <text evidence="3 15">Tetramer of two alpha and two beta subunits.</text>
</comment>
<dbReference type="Gene3D" id="2.40.50.140">
    <property type="entry name" value="Nucleic acid-binding proteins"/>
    <property type="match status" value="1"/>
</dbReference>
<dbReference type="InterPro" id="IPR005121">
    <property type="entry name" value="Fdx_antiC-bd"/>
</dbReference>
<evidence type="ECO:0000256" key="4">
    <source>
        <dbReference type="ARBA" id="ARBA00022490"/>
    </source>
</evidence>
<dbReference type="GO" id="GO:0005524">
    <property type="term" value="F:ATP binding"/>
    <property type="evidence" value="ECO:0007669"/>
    <property type="project" value="UniProtKB-UniRule"/>
</dbReference>
<dbReference type="InterPro" id="IPR005147">
    <property type="entry name" value="tRNA_synthase_B5-dom"/>
</dbReference>
<dbReference type="EMBL" id="CP023173">
    <property type="protein sequence ID" value="ASZ09170.1"/>
    <property type="molecule type" value="Genomic_DNA"/>
</dbReference>
<dbReference type="InterPro" id="IPR012340">
    <property type="entry name" value="NA-bd_OB-fold"/>
</dbReference>
<feature type="domain" description="FDX-ACB" evidence="18">
    <location>
        <begin position="701"/>
        <end position="793"/>
    </location>
</feature>
<dbReference type="GO" id="GO:0004826">
    <property type="term" value="F:phenylalanine-tRNA ligase activity"/>
    <property type="evidence" value="ECO:0007669"/>
    <property type="project" value="UniProtKB-UniRule"/>
</dbReference>
<keyword evidence="10 15" id="KW-0460">Magnesium</keyword>
<comment type="similarity">
    <text evidence="2 15">Belongs to the phenylalanyl-tRNA synthetase beta subunit family. Type 1 subfamily.</text>
</comment>
<comment type="catalytic activity">
    <reaction evidence="14 15">
        <text>tRNA(Phe) + L-phenylalanine + ATP = L-phenylalanyl-tRNA(Phe) + AMP + diphosphate + H(+)</text>
        <dbReference type="Rhea" id="RHEA:19413"/>
        <dbReference type="Rhea" id="RHEA-COMP:9668"/>
        <dbReference type="Rhea" id="RHEA-COMP:9699"/>
        <dbReference type="ChEBI" id="CHEBI:15378"/>
        <dbReference type="ChEBI" id="CHEBI:30616"/>
        <dbReference type="ChEBI" id="CHEBI:33019"/>
        <dbReference type="ChEBI" id="CHEBI:58095"/>
        <dbReference type="ChEBI" id="CHEBI:78442"/>
        <dbReference type="ChEBI" id="CHEBI:78531"/>
        <dbReference type="ChEBI" id="CHEBI:456215"/>
        <dbReference type="EC" id="6.1.1.20"/>
    </reaction>
</comment>
<feature type="binding site" evidence="15">
    <location>
        <position position="460"/>
    </location>
    <ligand>
        <name>Mg(2+)</name>
        <dbReference type="ChEBI" id="CHEBI:18420"/>
        <note>shared with alpha subunit</note>
    </ligand>
</feature>
<sequence>MIITRKWLEKYLDLSNISNQQISICLNSLGFEVEQEIDFSKLNSKLIIGYIESVEAIEGTKLKKTKTRIGKNKYVTILSTSRNIEANRYPIVALPGAKLANGLELDNREILGIVSEGMFCGFNEIGLSNSILTEAEQVEVYYINSIYKDMSEMVGKNISEVLNYDDYIFEVDLTLNRSDALAAKQLVKEIANYFDLKIKQTEQKIKFAKNTNTVSIKIDKKLEADVNTISHTFIGLKNTNTPLDSSHDVWLKHSNIKTSENKYEDIASMATLISGQPFILVDADKIQQELTLAKQVIEEKEFVVLKSGKDIVNILGLKTEEKFKVTDATNTILVIMLNLDQIIMRKQQKNLNISTIDTQRYAKPLNPNLYDQGIEELVKILNDYKMIESVEKITTSVKKITYDNVYKITLEKIKQVLGIEITIEEIVSLFRTLDISIAIKKDELTFTVDQNRTDLYGKNDICEEIARLYGYDNIIEQPLEYVTFTKTKNLEKKLKDKLNDYLVGAGFNNIKTYSLTDKKSNKDWNLFKVKNPVVLMSPLSSQRETFRNNLSKSMIETIIFNANNGNKVVKFFEFADIFAMNGFRQSNLCFATSGEVISDDLQQIHIQANYSYISSILVSILNLYKVDIKNVTFDYEEKVIDEIHPYINACVKFKNKKLGFIYKLNPAYEAENKINPTFICEINLDLLLEIANKQHVTNEISKFQQSSRDISFELSNDIKFDLIASQLLKNLKYLTTYKVIDKYADKEMKEANISSLTIKLTFNSLEHQLTEKEIANDFDIALNNLKKLNIKVR</sequence>
<evidence type="ECO:0000256" key="2">
    <source>
        <dbReference type="ARBA" id="ARBA00008653"/>
    </source>
</evidence>
<dbReference type="RefSeq" id="WP_027875675.1">
    <property type="nucleotide sequence ID" value="NZ_CP023173.1"/>
</dbReference>
<dbReference type="GO" id="GO:0006432">
    <property type="term" value="P:phenylalanyl-tRNA aminoacylation"/>
    <property type="evidence" value="ECO:0007669"/>
    <property type="project" value="UniProtKB-UniRule"/>
</dbReference>
<dbReference type="PROSITE" id="PS51447">
    <property type="entry name" value="FDX_ACB"/>
    <property type="match status" value="1"/>
</dbReference>
<dbReference type="Pfam" id="PF03147">
    <property type="entry name" value="FDX-ACB"/>
    <property type="match status" value="1"/>
</dbReference>
<dbReference type="GO" id="GO:0000049">
    <property type="term" value="F:tRNA binding"/>
    <property type="evidence" value="ECO:0007669"/>
    <property type="project" value="UniProtKB-UniRule"/>
</dbReference>
<comment type="subcellular location">
    <subcellularLocation>
        <location evidence="1 15">Cytoplasm</location>
    </subcellularLocation>
</comment>
<dbReference type="CDD" id="cd02796">
    <property type="entry name" value="tRNA_bind_bactPheRS"/>
    <property type="match status" value="1"/>
</dbReference>
<dbReference type="SUPFAM" id="SSF46955">
    <property type="entry name" value="Putative DNA-binding domain"/>
    <property type="match status" value="1"/>
</dbReference>
<organism evidence="20 21">
    <name type="scientific">Mesoplasma chauliocola</name>
    <dbReference type="NCBI Taxonomy" id="216427"/>
    <lineage>
        <taxon>Bacteria</taxon>
        <taxon>Bacillati</taxon>
        <taxon>Mycoplasmatota</taxon>
        <taxon>Mollicutes</taxon>
        <taxon>Entomoplasmatales</taxon>
        <taxon>Entomoplasmataceae</taxon>
        <taxon>Mesoplasma</taxon>
    </lineage>
</organism>
<evidence type="ECO:0000256" key="7">
    <source>
        <dbReference type="ARBA" id="ARBA00022723"/>
    </source>
</evidence>
<keyword evidence="11 16" id="KW-0694">RNA-binding</keyword>
<dbReference type="GO" id="GO:0009328">
    <property type="term" value="C:phenylalanine-tRNA ligase complex"/>
    <property type="evidence" value="ECO:0007669"/>
    <property type="project" value="TreeGrafter"/>
</dbReference>
<dbReference type="GO" id="GO:0000287">
    <property type="term" value="F:magnesium ion binding"/>
    <property type="evidence" value="ECO:0007669"/>
    <property type="project" value="UniProtKB-UniRule"/>
</dbReference>
<dbReference type="PROSITE" id="PS50886">
    <property type="entry name" value="TRBD"/>
    <property type="match status" value="1"/>
</dbReference>
<evidence type="ECO:0000256" key="11">
    <source>
        <dbReference type="ARBA" id="ARBA00022884"/>
    </source>
</evidence>
<evidence type="ECO:0000256" key="12">
    <source>
        <dbReference type="ARBA" id="ARBA00022917"/>
    </source>
</evidence>
<name>A0A249SNG7_9MOLU</name>
<dbReference type="Pfam" id="PF03484">
    <property type="entry name" value="B5"/>
    <property type="match status" value="1"/>
</dbReference>
<dbReference type="InterPro" id="IPR045864">
    <property type="entry name" value="aa-tRNA-synth_II/BPL/LPL"/>
</dbReference>
<dbReference type="STRING" id="1336232.GCA_000518825_01480"/>
<evidence type="ECO:0000256" key="3">
    <source>
        <dbReference type="ARBA" id="ARBA00011209"/>
    </source>
</evidence>
<feature type="domain" description="TRNA-binding" evidence="17">
    <location>
        <begin position="40"/>
        <end position="159"/>
    </location>
</feature>